<dbReference type="RefSeq" id="WP_013161582.1">
    <property type="nucleotide sequence ID" value="NZ_CP010341.1"/>
</dbReference>
<dbReference type="Gene3D" id="1.20.120.450">
    <property type="entry name" value="dinb family like domain"/>
    <property type="match status" value="1"/>
</dbReference>
<gene>
    <name evidence="2" type="ORF">PFCIRM138_07720</name>
</gene>
<evidence type="ECO:0000313" key="2">
    <source>
        <dbReference type="EMBL" id="CEP26469.1"/>
    </source>
</evidence>
<dbReference type="EMBL" id="LM676412">
    <property type="protein sequence ID" value="CEP26469.1"/>
    <property type="molecule type" value="Genomic_DNA"/>
</dbReference>
<feature type="domain" description="DinB-like" evidence="1">
    <location>
        <begin position="12"/>
        <end position="156"/>
    </location>
</feature>
<protein>
    <recommendedName>
        <fullName evidence="1">DinB-like domain-containing protein</fullName>
    </recommendedName>
</protein>
<dbReference type="GeneID" id="61221672"/>
<dbReference type="SUPFAM" id="SSF109854">
    <property type="entry name" value="DinB/YfiT-like putative metalloenzymes"/>
    <property type="match status" value="1"/>
</dbReference>
<dbReference type="AlphaFoldDB" id="A0A068VSS0"/>
<organism evidence="2">
    <name type="scientific">Propionibacterium freudenreichii subsp. freudenreichii</name>
    <dbReference type="NCBI Taxonomy" id="66712"/>
    <lineage>
        <taxon>Bacteria</taxon>
        <taxon>Bacillati</taxon>
        <taxon>Actinomycetota</taxon>
        <taxon>Actinomycetes</taxon>
        <taxon>Propionibacteriales</taxon>
        <taxon>Propionibacteriaceae</taxon>
        <taxon>Propionibacterium</taxon>
    </lineage>
</organism>
<dbReference type="KEGG" id="pfre:RM25_1628"/>
<reference evidence="2" key="1">
    <citation type="submission" date="2014-08" db="EMBL/GenBank/DDBJ databases">
        <authorList>
            <person name="Falentin Helene"/>
        </authorList>
    </citation>
    <scope>NUCLEOTIDE SEQUENCE</scope>
</reference>
<dbReference type="InterPro" id="IPR024775">
    <property type="entry name" value="DinB-like"/>
</dbReference>
<proteinExistence type="predicted"/>
<dbReference type="PATRIC" id="fig|66712.6.peg.1657"/>
<dbReference type="Pfam" id="PF12867">
    <property type="entry name" value="DinB_2"/>
    <property type="match status" value="1"/>
</dbReference>
<sequence>MNAIDLMQDCFVRVSDTLPHLLDGLSGDDLLWRPGPKANPMAWLVWHISRCEDSELDALTDIPQAWGQGWQQKFALPYPPEDGGYGQTNEQVAAFNVSDPDLLLGYFYAASARAAKVLEQERAKDLDRIVDTNWNPPVKAGTRLVSVANDITQHLGALGYVRGLVETR</sequence>
<name>A0A068VSS0_PROFF</name>
<dbReference type="NCBIfam" id="NF047843">
    <property type="entry name" value="MST_Rv0443"/>
    <property type="match status" value="1"/>
</dbReference>
<accession>A0A068VSS0</accession>
<evidence type="ECO:0000259" key="1">
    <source>
        <dbReference type="Pfam" id="PF12867"/>
    </source>
</evidence>
<dbReference type="InterPro" id="IPR034660">
    <property type="entry name" value="DinB/YfiT-like"/>
</dbReference>